<dbReference type="InterPro" id="IPR036291">
    <property type="entry name" value="NAD(P)-bd_dom_sf"/>
</dbReference>
<dbReference type="PANTHER" id="PTHR10366">
    <property type="entry name" value="NAD DEPENDENT EPIMERASE/DEHYDRATASE"/>
    <property type="match status" value="1"/>
</dbReference>
<sequence>MYGKIHEIVAIFGVLVTGASGYAATHCVQQLLASGYLVRGTVRSLKNPEKVQPLRVLKFAQERLELVEADLEKADSWPKAVDSCDYVFHVASPIQLVSDGNAIKVAVDGTLNVLEACAKCHTVKKVVLTSSMAAIKYGRETTDKVLTEDDWSNVNGKGINEYQKSKTLAEKAAWDFVKSIPEGDNQFKLTCLNPGFIVGPLLTDVQGASVTLIKRVLNHEIPGLPMLYFSMIDVRDFAKANILAMENPKTDGERIILGYNEDHNLRDVADFLDKEFGPQGYNIPKRKLPYFLLWIASFFNATVKDALPMIGVKEKISNAKARDLLQIEFTHPEKSLVDMGYSLIEKGIVPKKGGYKPRTHL</sequence>
<dbReference type="InterPro" id="IPR001509">
    <property type="entry name" value="Epimerase_deHydtase"/>
</dbReference>
<evidence type="ECO:0000256" key="2">
    <source>
        <dbReference type="ARBA" id="ARBA00023445"/>
    </source>
</evidence>
<dbReference type="GO" id="GO:0016616">
    <property type="term" value="F:oxidoreductase activity, acting on the CH-OH group of donors, NAD or NADP as acceptor"/>
    <property type="evidence" value="ECO:0007669"/>
    <property type="project" value="TreeGrafter"/>
</dbReference>
<comment type="similarity">
    <text evidence="2">Belongs to the NAD(P)-dependent epimerase/dehydratase family. Dihydroflavonol-4-reductase subfamily.</text>
</comment>
<dbReference type="PANTHER" id="PTHR10366:SF564">
    <property type="entry name" value="STEROL-4-ALPHA-CARBOXYLATE 3-DEHYDROGENASE, DECARBOXYLATING"/>
    <property type="match status" value="1"/>
</dbReference>
<organism evidence="4 5">
    <name type="scientific">Acrobeloides nanus</name>
    <dbReference type="NCBI Taxonomy" id="290746"/>
    <lineage>
        <taxon>Eukaryota</taxon>
        <taxon>Metazoa</taxon>
        <taxon>Ecdysozoa</taxon>
        <taxon>Nematoda</taxon>
        <taxon>Chromadorea</taxon>
        <taxon>Rhabditida</taxon>
        <taxon>Tylenchina</taxon>
        <taxon>Cephalobomorpha</taxon>
        <taxon>Cephaloboidea</taxon>
        <taxon>Cephalobidae</taxon>
        <taxon>Acrobeloides</taxon>
    </lineage>
</organism>
<dbReference type="InterPro" id="IPR050425">
    <property type="entry name" value="NAD(P)_dehydrat-like"/>
</dbReference>
<dbReference type="SUPFAM" id="SSF51735">
    <property type="entry name" value="NAD(P)-binding Rossmann-fold domains"/>
    <property type="match status" value="1"/>
</dbReference>
<dbReference type="WBParaSite" id="ACRNAN_scaffold10635.g20853.t1">
    <property type="protein sequence ID" value="ACRNAN_scaffold10635.g20853.t1"/>
    <property type="gene ID" value="ACRNAN_scaffold10635.g20853"/>
</dbReference>
<proteinExistence type="inferred from homology"/>
<dbReference type="Proteomes" id="UP000887540">
    <property type="component" value="Unplaced"/>
</dbReference>
<name>A0A914CHQ6_9BILA</name>
<accession>A0A914CHQ6</accession>
<reference evidence="5" key="1">
    <citation type="submission" date="2022-11" db="UniProtKB">
        <authorList>
            <consortium name="WormBaseParasite"/>
        </authorList>
    </citation>
    <scope>IDENTIFICATION</scope>
</reference>
<feature type="domain" description="NAD-dependent epimerase/dehydratase" evidence="3">
    <location>
        <begin position="14"/>
        <end position="254"/>
    </location>
</feature>
<keyword evidence="1" id="KW-0560">Oxidoreductase</keyword>
<keyword evidence="4" id="KW-1185">Reference proteome</keyword>
<evidence type="ECO:0000313" key="4">
    <source>
        <dbReference type="Proteomes" id="UP000887540"/>
    </source>
</evidence>
<dbReference type="Pfam" id="PF01370">
    <property type="entry name" value="Epimerase"/>
    <property type="match status" value="1"/>
</dbReference>
<dbReference type="FunFam" id="3.40.50.720:FF:000336">
    <property type="entry name" value="Aldehyde reductase"/>
    <property type="match status" value="1"/>
</dbReference>
<dbReference type="Gene3D" id="3.40.50.720">
    <property type="entry name" value="NAD(P)-binding Rossmann-like Domain"/>
    <property type="match status" value="1"/>
</dbReference>
<evidence type="ECO:0000259" key="3">
    <source>
        <dbReference type="Pfam" id="PF01370"/>
    </source>
</evidence>
<protein>
    <submittedName>
        <fullName evidence="5">NAD-dependent epimerase/dehydratase domain-containing protein</fullName>
    </submittedName>
</protein>
<evidence type="ECO:0000256" key="1">
    <source>
        <dbReference type="ARBA" id="ARBA00023002"/>
    </source>
</evidence>
<evidence type="ECO:0000313" key="5">
    <source>
        <dbReference type="WBParaSite" id="ACRNAN_scaffold10635.g20853.t1"/>
    </source>
</evidence>
<dbReference type="AlphaFoldDB" id="A0A914CHQ6"/>